<evidence type="ECO:0000256" key="2">
    <source>
        <dbReference type="ARBA" id="ARBA00006833"/>
    </source>
</evidence>
<evidence type="ECO:0000256" key="6">
    <source>
        <dbReference type="ARBA" id="ARBA00022692"/>
    </source>
</evidence>
<evidence type="ECO:0000256" key="3">
    <source>
        <dbReference type="ARBA" id="ARBA00016584"/>
    </source>
</evidence>
<gene>
    <name evidence="16" type="ORF">AZE42_02591</name>
</gene>
<evidence type="ECO:0000256" key="13">
    <source>
        <dbReference type="ARBA" id="ARBA00031116"/>
    </source>
</evidence>
<feature type="region of interest" description="Disordered" evidence="14">
    <location>
        <begin position="227"/>
        <end position="287"/>
    </location>
</feature>
<proteinExistence type="inferred from homology"/>
<evidence type="ECO:0000256" key="5">
    <source>
        <dbReference type="ARBA" id="ARBA00022568"/>
    </source>
</evidence>
<dbReference type="STRING" id="180088.A0A1J8Q7X6"/>
<evidence type="ECO:0000256" key="4">
    <source>
        <dbReference type="ARBA" id="ARBA00022448"/>
    </source>
</evidence>
<dbReference type="GO" id="GO:2001256">
    <property type="term" value="P:regulation of store-operated calcium entry"/>
    <property type="evidence" value="ECO:0007669"/>
    <property type="project" value="InterPro"/>
</dbReference>
<keyword evidence="10 15" id="KW-1133">Transmembrane helix</keyword>
<dbReference type="GO" id="GO:0005789">
    <property type="term" value="C:endoplasmic reticulum membrane"/>
    <property type="evidence" value="ECO:0007669"/>
    <property type="project" value="UniProtKB-SubCell"/>
</dbReference>
<reference evidence="16 17" key="1">
    <citation type="submission" date="2016-03" db="EMBL/GenBank/DDBJ databases">
        <title>Comparative genomics of the ectomycorrhizal sister species Rhizopogon vinicolor and Rhizopogon vesiculosus (Basidiomycota: Boletales) reveals a divergence of the mating type B locus.</title>
        <authorList>
            <person name="Mujic A.B."/>
            <person name="Kuo A."/>
            <person name="Tritt A."/>
            <person name="Lipzen A."/>
            <person name="Chen C."/>
            <person name="Johnson J."/>
            <person name="Sharma A."/>
            <person name="Barry K."/>
            <person name="Grigoriev I.V."/>
            <person name="Spatafora J.W."/>
        </authorList>
    </citation>
    <scope>NUCLEOTIDE SEQUENCE [LARGE SCALE GENOMIC DNA]</scope>
    <source>
        <strain evidence="16 17">AM-OR11-056</strain>
    </source>
</reference>
<organism evidence="16 17">
    <name type="scientific">Rhizopogon vesiculosus</name>
    <dbReference type="NCBI Taxonomy" id="180088"/>
    <lineage>
        <taxon>Eukaryota</taxon>
        <taxon>Fungi</taxon>
        <taxon>Dikarya</taxon>
        <taxon>Basidiomycota</taxon>
        <taxon>Agaricomycotina</taxon>
        <taxon>Agaricomycetes</taxon>
        <taxon>Agaricomycetidae</taxon>
        <taxon>Boletales</taxon>
        <taxon>Suillineae</taxon>
        <taxon>Rhizopogonaceae</taxon>
        <taxon>Rhizopogon</taxon>
    </lineage>
</organism>
<comment type="similarity">
    <text evidence="2">Belongs to the SARAF family.</text>
</comment>
<protein>
    <recommendedName>
        <fullName evidence="3">Store-operated calcium entry-associated regulatory factor</fullName>
    </recommendedName>
    <alternativeName>
        <fullName evidence="13">Transmembrane protein 66</fullName>
    </alternativeName>
</protein>
<keyword evidence="7" id="KW-0732">Signal</keyword>
<evidence type="ECO:0000256" key="8">
    <source>
        <dbReference type="ARBA" id="ARBA00022824"/>
    </source>
</evidence>
<feature type="transmembrane region" description="Helical" evidence="15">
    <location>
        <begin position="131"/>
        <end position="149"/>
    </location>
</feature>
<keyword evidence="17" id="KW-1185">Reference proteome</keyword>
<comment type="subcellular location">
    <subcellularLocation>
        <location evidence="1">Endoplasmic reticulum membrane</location>
        <topology evidence="1">Single-pass type I membrane protein</topology>
    </subcellularLocation>
</comment>
<feature type="compositionally biased region" description="Gly residues" evidence="14">
    <location>
        <begin position="174"/>
        <end position="185"/>
    </location>
</feature>
<keyword evidence="12 15" id="KW-0472">Membrane</keyword>
<evidence type="ECO:0000256" key="14">
    <source>
        <dbReference type="SAM" id="MobiDB-lite"/>
    </source>
</evidence>
<dbReference type="Pfam" id="PF06682">
    <property type="entry name" value="SARAF"/>
    <property type="match status" value="1"/>
</dbReference>
<keyword evidence="11" id="KW-0406">Ion transport</keyword>
<keyword evidence="8" id="KW-0256">Endoplasmic reticulum</keyword>
<keyword evidence="5" id="KW-0109">Calcium transport</keyword>
<dbReference type="PANTHER" id="PTHR15929">
    <property type="entry name" value="STORE-OPERATED CALCIUM ENTRY-ASSOCIATED REGULATORY FACTOR"/>
    <property type="match status" value="1"/>
</dbReference>
<evidence type="ECO:0000256" key="1">
    <source>
        <dbReference type="ARBA" id="ARBA00004115"/>
    </source>
</evidence>
<accession>A0A1J8Q7X6</accession>
<evidence type="ECO:0000256" key="12">
    <source>
        <dbReference type="ARBA" id="ARBA00023136"/>
    </source>
</evidence>
<evidence type="ECO:0000256" key="11">
    <source>
        <dbReference type="ARBA" id="ARBA00023065"/>
    </source>
</evidence>
<comment type="caution">
    <text evidence="16">The sequence shown here is derived from an EMBL/GenBank/DDBJ whole genome shotgun (WGS) entry which is preliminary data.</text>
</comment>
<dbReference type="OrthoDB" id="20303at2759"/>
<feature type="compositionally biased region" description="Polar residues" evidence="14">
    <location>
        <begin position="199"/>
        <end position="209"/>
    </location>
</feature>
<evidence type="ECO:0000256" key="10">
    <source>
        <dbReference type="ARBA" id="ARBA00022989"/>
    </source>
</evidence>
<evidence type="ECO:0000256" key="9">
    <source>
        <dbReference type="ARBA" id="ARBA00022837"/>
    </source>
</evidence>
<dbReference type="GO" id="GO:0006816">
    <property type="term" value="P:calcium ion transport"/>
    <property type="evidence" value="ECO:0007669"/>
    <property type="project" value="UniProtKB-KW"/>
</dbReference>
<keyword evidence="4" id="KW-0813">Transport</keyword>
<evidence type="ECO:0000256" key="15">
    <source>
        <dbReference type="SAM" id="Phobius"/>
    </source>
</evidence>
<keyword evidence="6 15" id="KW-0812">Transmembrane</keyword>
<dbReference type="PANTHER" id="PTHR15929:SF0">
    <property type="entry name" value="STORE-OPERATED CALCIUM ENTRY-ASSOCIATED REGULATORY FACTOR"/>
    <property type="match status" value="1"/>
</dbReference>
<feature type="compositionally biased region" description="Basic and acidic residues" evidence="14">
    <location>
        <begin position="237"/>
        <end position="247"/>
    </location>
</feature>
<evidence type="ECO:0000313" key="16">
    <source>
        <dbReference type="EMBL" id="OJA17133.1"/>
    </source>
</evidence>
<dbReference type="EMBL" id="LVVM01002163">
    <property type="protein sequence ID" value="OJA17133.1"/>
    <property type="molecule type" value="Genomic_DNA"/>
</dbReference>
<keyword evidence="9" id="KW-0106">Calcium</keyword>
<dbReference type="Proteomes" id="UP000183567">
    <property type="component" value="Unassembled WGS sequence"/>
</dbReference>
<evidence type="ECO:0000313" key="17">
    <source>
        <dbReference type="Proteomes" id="UP000183567"/>
    </source>
</evidence>
<evidence type="ECO:0000256" key="7">
    <source>
        <dbReference type="ARBA" id="ARBA00022729"/>
    </source>
</evidence>
<dbReference type="InterPro" id="IPR009567">
    <property type="entry name" value="SARAF"/>
</dbReference>
<dbReference type="AlphaFoldDB" id="A0A1J8Q7X6"/>
<name>A0A1J8Q7X6_9AGAM</name>
<feature type="region of interest" description="Disordered" evidence="14">
    <location>
        <begin position="159"/>
        <end position="209"/>
    </location>
</feature>
<sequence length="287" mass="30984">MSRVALESIPSLTFYKDALTAARRTNPIPQLVCVGKPCALYQPDVVHCKNIGGSGTDVDWKCEADLPSSLRFGRVEVSCEGWNGPGDLYVMKGSCSLEYNLVRIPDSLRDDSSFSHSYNVPWFSNLDNSGIFFMVVWIIVLAFILFSFVKPFLHRDAASDTRTAPRSTSPPSYPGGGAGGLGGFPGSYHSSPPPPYTKDANSAAPSDGTQWRPGFWTGAALGALGNHLLNRSPSRPGEYDWERERRSPFGSSRARPVSGYDSQDRGEGPSNLGAMRTSAGYGGSSSR</sequence>